<evidence type="ECO:0000313" key="2">
    <source>
        <dbReference type="Proteomes" id="UP000007050"/>
    </source>
</evidence>
<sequence length="135" mass="15471">MLSEAVGIVESVWKAKNFTYLAKQIDILSNINSAWNCCSFIGKLPDDKIKTYKNMYRFTVNICSEETETSFQGTYYFDSKSKVYIQDEKMLNSNGNFNAKYNYGKYTYSPITSLIGSNRYWMKIGNGDYVQSGGI</sequence>
<dbReference type="AlphaFoldDB" id="D4MJS7"/>
<reference evidence="1 2" key="1">
    <citation type="submission" date="2010-03" db="EMBL/GenBank/DDBJ databases">
        <title>The genome sequence of Eubacterium siraeum V10Sc8a.</title>
        <authorList>
            <consortium name="metaHIT consortium -- http://www.metahit.eu/"/>
            <person name="Pajon A."/>
            <person name="Turner K."/>
            <person name="Parkhill J."/>
            <person name="Duncan S."/>
            <person name="Flint H."/>
        </authorList>
    </citation>
    <scope>NUCLEOTIDE SEQUENCE [LARGE SCALE GENOMIC DNA]</scope>
    <source>
        <strain evidence="1 2">V10Sc8a</strain>
    </source>
</reference>
<accession>D4MJS7</accession>
<evidence type="ECO:0000313" key="1">
    <source>
        <dbReference type="EMBL" id="CBL34010.1"/>
    </source>
</evidence>
<reference evidence="1 2" key="2">
    <citation type="submission" date="2010-03" db="EMBL/GenBank/DDBJ databases">
        <authorList>
            <person name="Pajon A."/>
        </authorList>
    </citation>
    <scope>NUCLEOTIDE SEQUENCE [LARGE SCALE GENOMIC DNA]</scope>
    <source>
        <strain evidence="1 2">V10Sc8a</strain>
    </source>
</reference>
<dbReference type="KEGG" id="esr:ES1_09480"/>
<dbReference type="EMBL" id="FP929059">
    <property type="protein sequence ID" value="CBL34010.1"/>
    <property type="molecule type" value="Genomic_DNA"/>
</dbReference>
<protein>
    <submittedName>
        <fullName evidence="1">Uncharacterized protein</fullName>
    </submittedName>
</protein>
<name>D4MJS7_9FIRM</name>
<dbReference type="BioCyc" id="ESIR717961:G136L-776-MONOMER"/>
<organism evidence="1 2">
    <name type="scientific">[Eubacterium] siraeum V10Sc8a</name>
    <dbReference type="NCBI Taxonomy" id="717961"/>
    <lineage>
        <taxon>Bacteria</taxon>
        <taxon>Bacillati</taxon>
        <taxon>Bacillota</taxon>
        <taxon>Clostridia</taxon>
        <taxon>Eubacteriales</taxon>
        <taxon>Oscillospiraceae</taxon>
        <taxon>Oscillospiraceae incertae sedis</taxon>
    </lineage>
</organism>
<dbReference type="HOGENOM" id="CLU_1882657_0_0_9"/>
<proteinExistence type="predicted"/>
<dbReference type="Proteomes" id="UP000007050">
    <property type="component" value="Chromosome"/>
</dbReference>
<gene>
    <name evidence="1" type="ORF">ES1_09480</name>
</gene>